<accession>A0AAV6U9S6</accession>
<comment type="similarity">
    <text evidence="2 12">Belongs to the amiloride-sensitive sodium channel (TC 1.A.6) family.</text>
</comment>
<proteinExistence type="inferred from homology"/>
<dbReference type="EMBL" id="JAFNEN010000544">
    <property type="protein sequence ID" value="KAG8180874.1"/>
    <property type="molecule type" value="Genomic_DNA"/>
</dbReference>
<sequence length="944" mass="110094">MALENEDFAKIERKSEEEKKPTSGTWNWERTTQVLNIVIFIFCLIGFVYQVFEFYSYFISYPVIASYEVLKRDSFVLPAITFCNINPVQVSKYCKKYPTHCGIPSDIDKFCFDYPHYCTRNKTGHIINATQIRIPKEEYQKNDNRLTENDIMELGQNPSDIDLVGMFQGNKKSRFTRVYFVTYKQLYLCYTTNARYTNTEDPPDKKLNKDGYLTNLDTFLFDVQPAESFYKNKKRGLRFLIHSPYYTVNPFVKGISMKPGKSYRIHVRLREEGRLPYPYRTDCVDHEALWNKSGKTAPRSQQMCKNACQRAFNRECYDCEKNLTVYLATDKVCDMNEEIPCNGSKAEDKLKEELRTCKLQCKVDCRKLKYVYSHEEIPETLMEEQNLILVSMVVDEPDVIVIQHYPRYQDVELYSYIGGYMGCWLGMSICTLVNYLSQGMKQGSMEIHRKLLNVIKNTQTLADSLLLPERVSFFTFLFEIYSQVLLRNLGRLLDMAHENEKKAPNSGPWNWGSTGQVLKIVIFFICLIGFVYQVFEFYSYFTSYPVISSIEVFTRDSFVLPAITFCNINPVQVSKYCKKYPTHCGIPSDIDTFCIDYPHYCKRNKTGHITNAAQIRIPLEEYQKIDNRLTENDIMELGQNPSDFDLDPMGISQGNNKSRFTRVYFTMYKQFYLCYTTNARYTNTADPPDKKLNKDGYLTNLDTFLFDVQPAESFYKNEKHGLRFLIHSPYYTMNPFVKGISMKPGKAYRIHVSMEEEARLPYPYKTDCVDHEALWNESGKTGPRSQQMCKNACQRAFNRECYGCEKSLTVYLATDNVCDMSKEIPCNGSKAEDKLKEDLRTCKLQCKVDCRKLKYFYSHEEIPETLMEEQNLILVSMVVDEPDVVVIQQHPRYQNVEIFSYIGGYMGCWLGMSIWALVNYLSKGMKLVKQGSLEIHRKVSINNK</sequence>
<dbReference type="Proteomes" id="UP000827092">
    <property type="component" value="Unassembled WGS sequence"/>
</dbReference>
<keyword evidence="5 12" id="KW-0812">Transmembrane</keyword>
<evidence type="ECO:0000313" key="14">
    <source>
        <dbReference type="EMBL" id="KAG8180874.1"/>
    </source>
</evidence>
<keyword evidence="4 12" id="KW-0894">Sodium channel</keyword>
<keyword evidence="3 12" id="KW-0813">Transport</keyword>
<evidence type="ECO:0000256" key="4">
    <source>
        <dbReference type="ARBA" id="ARBA00022461"/>
    </source>
</evidence>
<evidence type="ECO:0000256" key="1">
    <source>
        <dbReference type="ARBA" id="ARBA00004141"/>
    </source>
</evidence>
<dbReference type="GO" id="GO:0005886">
    <property type="term" value="C:plasma membrane"/>
    <property type="evidence" value="ECO:0007669"/>
    <property type="project" value="TreeGrafter"/>
</dbReference>
<evidence type="ECO:0000256" key="5">
    <source>
        <dbReference type="ARBA" id="ARBA00022692"/>
    </source>
</evidence>
<feature type="transmembrane region" description="Helical" evidence="13">
    <location>
        <begin position="34"/>
        <end position="52"/>
    </location>
</feature>
<evidence type="ECO:0000256" key="12">
    <source>
        <dbReference type="RuleBase" id="RU000679"/>
    </source>
</evidence>
<keyword evidence="8 12" id="KW-0406">Ion transport</keyword>
<keyword evidence="10 12" id="KW-0739">Sodium transport</keyword>
<evidence type="ECO:0000256" key="13">
    <source>
        <dbReference type="SAM" id="Phobius"/>
    </source>
</evidence>
<dbReference type="PANTHER" id="PTHR11690">
    <property type="entry name" value="AMILORIDE-SENSITIVE SODIUM CHANNEL-RELATED"/>
    <property type="match status" value="1"/>
</dbReference>
<comment type="subcellular location">
    <subcellularLocation>
        <location evidence="1">Membrane</location>
        <topology evidence="1">Multi-pass membrane protein</topology>
    </subcellularLocation>
</comment>
<keyword evidence="6 13" id="KW-1133">Transmembrane helix</keyword>
<evidence type="ECO:0000313" key="15">
    <source>
        <dbReference type="Proteomes" id="UP000827092"/>
    </source>
</evidence>
<organism evidence="14 15">
    <name type="scientific">Oedothorax gibbosus</name>
    <dbReference type="NCBI Taxonomy" id="931172"/>
    <lineage>
        <taxon>Eukaryota</taxon>
        <taxon>Metazoa</taxon>
        <taxon>Ecdysozoa</taxon>
        <taxon>Arthropoda</taxon>
        <taxon>Chelicerata</taxon>
        <taxon>Arachnida</taxon>
        <taxon>Araneae</taxon>
        <taxon>Araneomorphae</taxon>
        <taxon>Entelegynae</taxon>
        <taxon>Araneoidea</taxon>
        <taxon>Linyphiidae</taxon>
        <taxon>Erigoninae</taxon>
        <taxon>Oedothorax</taxon>
    </lineage>
</organism>
<evidence type="ECO:0000256" key="11">
    <source>
        <dbReference type="ARBA" id="ARBA00023303"/>
    </source>
</evidence>
<evidence type="ECO:0000256" key="8">
    <source>
        <dbReference type="ARBA" id="ARBA00023065"/>
    </source>
</evidence>
<dbReference type="AlphaFoldDB" id="A0AAV6U9S6"/>
<evidence type="ECO:0000256" key="3">
    <source>
        <dbReference type="ARBA" id="ARBA00022448"/>
    </source>
</evidence>
<gene>
    <name evidence="14" type="ORF">JTE90_015799</name>
</gene>
<dbReference type="InterPro" id="IPR001873">
    <property type="entry name" value="ENaC"/>
</dbReference>
<comment type="caution">
    <text evidence="14">The sequence shown here is derived from an EMBL/GenBank/DDBJ whole genome shotgun (WGS) entry which is preliminary data.</text>
</comment>
<keyword evidence="15" id="KW-1185">Reference proteome</keyword>
<feature type="transmembrane region" description="Helical" evidence="13">
    <location>
        <begin position="413"/>
        <end position="436"/>
    </location>
</feature>
<keyword evidence="9 13" id="KW-0472">Membrane</keyword>
<evidence type="ECO:0000256" key="2">
    <source>
        <dbReference type="ARBA" id="ARBA00007193"/>
    </source>
</evidence>
<keyword evidence="11 12" id="KW-0407">Ion channel</keyword>
<dbReference type="Pfam" id="PF00858">
    <property type="entry name" value="ASC"/>
    <property type="match status" value="2"/>
</dbReference>
<evidence type="ECO:0000256" key="6">
    <source>
        <dbReference type="ARBA" id="ARBA00022989"/>
    </source>
</evidence>
<dbReference type="GO" id="GO:0015280">
    <property type="term" value="F:ligand-gated sodium channel activity"/>
    <property type="evidence" value="ECO:0007669"/>
    <property type="project" value="TreeGrafter"/>
</dbReference>
<dbReference type="PRINTS" id="PR01078">
    <property type="entry name" value="AMINACHANNEL"/>
</dbReference>
<evidence type="ECO:0000256" key="9">
    <source>
        <dbReference type="ARBA" id="ARBA00023136"/>
    </source>
</evidence>
<evidence type="ECO:0000256" key="10">
    <source>
        <dbReference type="ARBA" id="ARBA00023201"/>
    </source>
</evidence>
<dbReference type="Gene3D" id="1.10.287.770">
    <property type="entry name" value="YojJ-like"/>
    <property type="match status" value="2"/>
</dbReference>
<dbReference type="PANTHER" id="PTHR11690:SF248">
    <property type="entry name" value="PICKPOCKET 17, ISOFORM A"/>
    <property type="match status" value="1"/>
</dbReference>
<protein>
    <submittedName>
        <fullName evidence="14">Uncharacterized protein</fullName>
    </submittedName>
</protein>
<name>A0AAV6U9S6_9ARAC</name>
<feature type="transmembrane region" description="Helical" evidence="13">
    <location>
        <begin position="520"/>
        <end position="541"/>
    </location>
</feature>
<evidence type="ECO:0000256" key="7">
    <source>
        <dbReference type="ARBA" id="ARBA00023053"/>
    </source>
</evidence>
<keyword evidence="7" id="KW-0915">Sodium</keyword>
<reference evidence="14 15" key="1">
    <citation type="journal article" date="2022" name="Nat. Ecol. Evol.">
        <title>A masculinizing supergene underlies an exaggerated male reproductive morph in a spider.</title>
        <authorList>
            <person name="Hendrickx F."/>
            <person name="De Corte Z."/>
            <person name="Sonet G."/>
            <person name="Van Belleghem S.M."/>
            <person name="Kostlbacher S."/>
            <person name="Vangestel C."/>
        </authorList>
    </citation>
    <scope>NUCLEOTIDE SEQUENCE [LARGE SCALE GENOMIC DNA]</scope>
    <source>
        <strain evidence="14">W744_W776</strain>
    </source>
</reference>
<dbReference type="Gene3D" id="2.60.470.10">
    <property type="entry name" value="Acid-sensing ion channels like domains"/>
    <property type="match status" value="2"/>
</dbReference>
<feature type="transmembrane region" description="Helical" evidence="13">
    <location>
        <begin position="898"/>
        <end position="921"/>
    </location>
</feature>